<gene>
    <name evidence="2" type="ORF">INF28_09255</name>
</gene>
<evidence type="ECO:0000256" key="1">
    <source>
        <dbReference type="SAM" id="Phobius"/>
    </source>
</evidence>
<reference evidence="2" key="1">
    <citation type="submission" date="2020-10" db="EMBL/GenBank/DDBJ databases">
        <title>ChiBAC.</title>
        <authorList>
            <person name="Zenner C."/>
            <person name="Hitch T.C.A."/>
            <person name="Clavel T."/>
        </authorList>
    </citation>
    <scope>NUCLEOTIDE SEQUENCE</scope>
    <source>
        <strain evidence="2">DSM 107454</strain>
    </source>
</reference>
<feature type="transmembrane region" description="Helical" evidence="1">
    <location>
        <begin position="6"/>
        <end position="26"/>
    </location>
</feature>
<dbReference type="Pfam" id="PF07441">
    <property type="entry name" value="BofA"/>
    <property type="match status" value="1"/>
</dbReference>
<dbReference type="RefSeq" id="WP_226393201.1">
    <property type="nucleotide sequence ID" value="NZ_JADCKB010000019.1"/>
</dbReference>
<keyword evidence="1" id="KW-1133">Transmembrane helix</keyword>
<name>A0A9D5R946_9FIRM</name>
<dbReference type="AlphaFoldDB" id="A0A9D5R946"/>
<organism evidence="2 3">
    <name type="scientific">Ructibacterium gallinarum</name>
    <dbReference type="NCBI Taxonomy" id="2779355"/>
    <lineage>
        <taxon>Bacteria</taxon>
        <taxon>Bacillati</taxon>
        <taxon>Bacillota</taxon>
        <taxon>Clostridia</taxon>
        <taxon>Eubacteriales</taxon>
        <taxon>Oscillospiraceae</taxon>
        <taxon>Ructibacterium</taxon>
    </lineage>
</organism>
<keyword evidence="3" id="KW-1185">Reference proteome</keyword>
<dbReference type="Proteomes" id="UP000806542">
    <property type="component" value="Unassembled WGS sequence"/>
</dbReference>
<dbReference type="InterPro" id="IPR010001">
    <property type="entry name" value="BofA"/>
</dbReference>
<comment type="caution">
    <text evidence="2">The sequence shown here is derived from an EMBL/GenBank/DDBJ whole genome shotgun (WGS) entry which is preliminary data.</text>
</comment>
<keyword evidence="1" id="KW-0472">Membrane</keyword>
<proteinExistence type="predicted"/>
<evidence type="ECO:0000313" key="3">
    <source>
        <dbReference type="Proteomes" id="UP000806542"/>
    </source>
</evidence>
<sequence>MVFDMGSVFMYLLGLFLLYLCCRLFIKPIKWLLLLFLHCLLGIGGILLFNLVVGSAGWHVAVNPLTAITSGVLGIPGIVMMLFMQSFL</sequence>
<accession>A0A9D5R946</accession>
<dbReference type="NCBIfam" id="TIGR02862">
    <property type="entry name" value="spore_BofA"/>
    <property type="match status" value="1"/>
</dbReference>
<feature type="transmembrane region" description="Helical" evidence="1">
    <location>
        <begin position="33"/>
        <end position="53"/>
    </location>
</feature>
<dbReference type="EMBL" id="JADCKB010000019">
    <property type="protein sequence ID" value="MBE5040647.1"/>
    <property type="molecule type" value="Genomic_DNA"/>
</dbReference>
<protein>
    <submittedName>
        <fullName evidence="2">Pro-sigmaK processing inhibitor BofA family protein</fullName>
    </submittedName>
</protein>
<feature type="transmembrane region" description="Helical" evidence="1">
    <location>
        <begin position="65"/>
        <end position="84"/>
    </location>
</feature>
<evidence type="ECO:0000313" key="2">
    <source>
        <dbReference type="EMBL" id="MBE5040647.1"/>
    </source>
</evidence>
<keyword evidence="1" id="KW-0812">Transmembrane</keyword>